<reference evidence="6" key="1">
    <citation type="submission" date="2018-12" db="EMBL/GenBank/DDBJ databases">
        <title>Genome sequence of Peanibacillus sp.</title>
        <authorList>
            <person name="Subramani G."/>
            <person name="Srinivasan S."/>
            <person name="Kim M.K."/>
        </authorList>
    </citation>
    <scope>NUCLEOTIDE SEQUENCE [LARGE SCALE GENOMIC DNA]</scope>
    <source>
        <strain evidence="6">18JY67-1</strain>
    </source>
</reference>
<dbReference type="KEGG" id="palb:EJC50_24750"/>
<dbReference type="OrthoDB" id="9775106at2"/>
<feature type="domain" description="HTH lacI-type" evidence="4">
    <location>
        <begin position="3"/>
        <end position="57"/>
    </location>
</feature>
<dbReference type="Pfam" id="PF00356">
    <property type="entry name" value="LacI"/>
    <property type="match status" value="1"/>
</dbReference>
<evidence type="ECO:0000256" key="3">
    <source>
        <dbReference type="ARBA" id="ARBA00023163"/>
    </source>
</evidence>
<dbReference type="Gene3D" id="3.40.50.2300">
    <property type="match status" value="2"/>
</dbReference>
<gene>
    <name evidence="5" type="ORF">EJC50_24750</name>
</gene>
<dbReference type="InterPro" id="IPR010982">
    <property type="entry name" value="Lambda_DNA-bd_dom_sf"/>
</dbReference>
<sequence length="330" mass="36033">MAATIKDVARIAGVAVSTVSYALNNSPKISEETRRKVVRAAESLNYRPSNAARNLKKQKSETIGLFLYSLGGPFYSQLIEGIQEVVASYNYNLIVCSTFGGENSSAHRFLREKFVDGAIIMGTPISDSLILQVAGKDFPIVVLDRELNSDYVRSVLIDDEQGAYDAVTHLIKLGRRKIEFLSGPLFTIDNINRYEGYKRAMDEHNLPYSPEIVMQGNCTETSGYQAMKLMLAGSQMPDAVFAANDEMAIGAIRALNEANLSVPEQVAVVGFDNIHQSSYVRPSLTTVGHSRYELGAIATQCLFNSSPKDNSIVLPTELVIRQSCGGMGAS</sequence>
<dbReference type="SMART" id="SM00354">
    <property type="entry name" value="HTH_LACI"/>
    <property type="match status" value="1"/>
</dbReference>
<dbReference type="GO" id="GO:0000976">
    <property type="term" value="F:transcription cis-regulatory region binding"/>
    <property type="evidence" value="ECO:0007669"/>
    <property type="project" value="TreeGrafter"/>
</dbReference>
<dbReference type="AlphaFoldDB" id="A0A3S9AA97"/>
<keyword evidence="2" id="KW-0238">DNA-binding</keyword>
<keyword evidence="1" id="KW-0805">Transcription regulation</keyword>
<dbReference type="PANTHER" id="PTHR30146:SF109">
    <property type="entry name" value="HTH-TYPE TRANSCRIPTIONAL REGULATOR GALS"/>
    <property type="match status" value="1"/>
</dbReference>
<evidence type="ECO:0000256" key="2">
    <source>
        <dbReference type="ARBA" id="ARBA00023125"/>
    </source>
</evidence>
<dbReference type="SUPFAM" id="SSF53822">
    <property type="entry name" value="Periplasmic binding protein-like I"/>
    <property type="match status" value="1"/>
</dbReference>
<dbReference type="SUPFAM" id="SSF47413">
    <property type="entry name" value="lambda repressor-like DNA-binding domains"/>
    <property type="match status" value="1"/>
</dbReference>
<dbReference type="InterPro" id="IPR028082">
    <property type="entry name" value="Peripla_BP_I"/>
</dbReference>
<dbReference type="Gene3D" id="1.10.260.40">
    <property type="entry name" value="lambda repressor-like DNA-binding domains"/>
    <property type="match status" value="1"/>
</dbReference>
<name>A0A3S9AA97_9BACL</name>
<dbReference type="CDD" id="cd01392">
    <property type="entry name" value="HTH_LacI"/>
    <property type="match status" value="1"/>
</dbReference>
<dbReference type="CDD" id="cd06267">
    <property type="entry name" value="PBP1_LacI_sugar_binding-like"/>
    <property type="match status" value="1"/>
</dbReference>
<dbReference type="InterPro" id="IPR000843">
    <property type="entry name" value="HTH_LacI"/>
</dbReference>
<dbReference type="EMBL" id="CP034437">
    <property type="protein sequence ID" value="AZN42536.1"/>
    <property type="molecule type" value="Genomic_DNA"/>
</dbReference>
<evidence type="ECO:0000313" key="6">
    <source>
        <dbReference type="Proteomes" id="UP000272528"/>
    </source>
</evidence>
<proteinExistence type="predicted"/>
<dbReference type="Proteomes" id="UP000272528">
    <property type="component" value="Chromosome"/>
</dbReference>
<evidence type="ECO:0000256" key="1">
    <source>
        <dbReference type="ARBA" id="ARBA00023015"/>
    </source>
</evidence>
<dbReference type="RefSeq" id="WP_126018337.1">
    <property type="nucleotide sequence ID" value="NZ_CP034437.1"/>
</dbReference>
<organism evidence="5 6">
    <name type="scientific">Paenibacillus albus</name>
    <dbReference type="NCBI Taxonomy" id="2495582"/>
    <lineage>
        <taxon>Bacteria</taxon>
        <taxon>Bacillati</taxon>
        <taxon>Bacillota</taxon>
        <taxon>Bacilli</taxon>
        <taxon>Bacillales</taxon>
        <taxon>Paenibacillaceae</taxon>
        <taxon>Paenibacillus</taxon>
    </lineage>
</organism>
<dbReference type="InterPro" id="IPR046335">
    <property type="entry name" value="LacI/GalR-like_sensor"/>
</dbReference>
<dbReference type="PROSITE" id="PS50932">
    <property type="entry name" value="HTH_LACI_2"/>
    <property type="match status" value="1"/>
</dbReference>
<keyword evidence="3" id="KW-0804">Transcription</keyword>
<evidence type="ECO:0000313" key="5">
    <source>
        <dbReference type="EMBL" id="AZN42536.1"/>
    </source>
</evidence>
<dbReference type="PANTHER" id="PTHR30146">
    <property type="entry name" value="LACI-RELATED TRANSCRIPTIONAL REPRESSOR"/>
    <property type="match status" value="1"/>
</dbReference>
<accession>A0A3S9AA97</accession>
<evidence type="ECO:0000259" key="4">
    <source>
        <dbReference type="PROSITE" id="PS50932"/>
    </source>
</evidence>
<protein>
    <submittedName>
        <fullName evidence="5">LacI family transcriptional regulator</fullName>
    </submittedName>
</protein>
<dbReference type="Pfam" id="PF13377">
    <property type="entry name" value="Peripla_BP_3"/>
    <property type="match status" value="1"/>
</dbReference>
<dbReference type="GO" id="GO:0003700">
    <property type="term" value="F:DNA-binding transcription factor activity"/>
    <property type="evidence" value="ECO:0007669"/>
    <property type="project" value="TreeGrafter"/>
</dbReference>
<keyword evidence="6" id="KW-1185">Reference proteome</keyword>